<protein>
    <submittedName>
        <fullName evidence="1">Unnamed protein product</fullName>
    </submittedName>
</protein>
<evidence type="ECO:0000313" key="2">
    <source>
        <dbReference type="Proteomes" id="UP001165083"/>
    </source>
</evidence>
<dbReference type="AlphaFoldDB" id="A0A9W6T9P8"/>
<evidence type="ECO:0000313" key="1">
    <source>
        <dbReference type="EMBL" id="GMF09181.1"/>
    </source>
</evidence>
<dbReference type="PANTHER" id="PTHR33129">
    <property type="entry name" value="PROTEIN KINASE DOMAIN-CONTAINING PROTEIN-RELATED"/>
    <property type="match status" value="1"/>
</dbReference>
<sequence length="367" mass="42484">MEACQRMINDEEMNTPHLVILGDPGIDKTYVILLLLARDGATVVYESSVIKQRYLFANNMVVEGAQNDFIHILKNPETYYIVDAVKPTDHAAKTILLTSPRRSIWWEFNKTTCDTLYMPVWTWKKIFQYRELLFQNLALSMVTNHFHRWGGIARYVLQKAKSPRQQRLLEQALDSVDLYSLVNACVKEDPHDEKWSRRLLHNRVSSDFDSDYFIFASEYVQQEVYKRLYETDKRKLLEFIAVSNDVGAQAVLRRQLFEGHVHSVLPRGGTYRVWQLVDHSVEYDDDDEVTEGNWDDGSKDDDNDMDDDAVEVNTAVTCNIGDAVEMPKQPAVVFNDGYEVQDAGTNIYLRPAIKYYKSLDAIINRMS</sequence>
<accession>A0A9W6T9P8</accession>
<dbReference type="PANTHER" id="PTHR33129:SF1">
    <property type="entry name" value="ATP-BINDING PROTEIN"/>
    <property type="match status" value="1"/>
</dbReference>
<proteinExistence type="predicted"/>
<comment type="caution">
    <text evidence="1">The sequence shown here is derived from an EMBL/GenBank/DDBJ whole genome shotgun (WGS) entry which is preliminary data.</text>
</comment>
<dbReference type="EMBL" id="BSXW01000007">
    <property type="protein sequence ID" value="GMF09181.1"/>
    <property type="molecule type" value="Genomic_DNA"/>
</dbReference>
<keyword evidence="2" id="KW-1185">Reference proteome</keyword>
<dbReference type="OrthoDB" id="104224at2759"/>
<dbReference type="InterPro" id="IPR052980">
    <property type="entry name" value="Crinkler_effector"/>
</dbReference>
<name>A0A9W6T9P8_9STRA</name>
<organism evidence="1 2">
    <name type="scientific">Phytophthora lilii</name>
    <dbReference type="NCBI Taxonomy" id="2077276"/>
    <lineage>
        <taxon>Eukaryota</taxon>
        <taxon>Sar</taxon>
        <taxon>Stramenopiles</taxon>
        <taxon>Oomycota</taxon>
        <taxon>Peronosporomycetes</taxon>
        <taxon>Peronosporales</taxon>
        <taxon>Peronosporaceae</taxon>
        <taxon>Phytophthora</taxon>
    </lineage>
</organism>
<gene>
    <name evidence="1" type="ORF">Plil01_000010600</name>
</gene>
<dbReference type="Proteomes" id="UP001165083">
    <property type="component" value="Unassembled WGS sequence"/>
</dbReference>
<reference evidence="1" key="1">
    <citation type="submission" date="2023-04" db="EMBL/GenBank/DDBJ databases">
        <title>Phytophthora lilii NBRC 32176.</title>
        <authorList>
            <person name="Ichikawa N."/>
            <person name="Sato H."/>
            <person name="Tonouchi N."/>
        </authorList>
    </citation>
    <scope>NUCLEOTIDE SEQUENCE</scope>
    <source>
        <strain evidence="1">NBRC 32176</strain>
    </source>
</reference>